<reference evidence="1" key="1">
    <citation type="submission" date="2024-01" db="EMBL/GenBank/DDBJ databases">
        <title>Sequencing the genomes of a sandfly, Sergentomyia squamirostris, and its two endosymbionts.</title>
        <authorList>
            <person name="Itokawa K."/>
            <person name="Sanjoba C."/>
        </authorList>
    </citation>
    <scope>NUCLEOTIDE SEQUENCE</scope>
    <source>
        <strain evidence="1">RiSSQ</strain>
    </source>
</reference>
<protein>
    <submittedName>
        <fullName evidence="1">Uncharacterized protein</fullName>
    </submittedName>
</protein>
<dbReference type="AlphaFoldDB" id="A0AAT9G8H1"/>
<proteinExistence type="predicted"/>
<evidence type="ECO:0000313" key="1">
    <source>
        <dbReference type="EMBL" id="BFD46082.1"/>
    </source>
</evidence>
<accession>A0AAT9G8H1</accession>
<organism evidence="1">
    <name type="scientific">Candidatus Tisiphia endosymbiont of Sergentomyia squamirostris</name>
    <dbReference type="NCBI Taxonomy" id="3113639"/>
    <lineage>
        <taxon>Bacteria</taxon>
        <taxon>Pseudomonadati</taxon>
        <taxon>Pseudomonadota</taxon>
        <taxon>Alphaproteobacteria</taxon>
        <taxon>Rickettsiales</taxon>
        <taxon>Rickettsiaceae</taxon>
        <taxon>Rickettsieae</taxon>
        <taxon>Candidatus Tisiphia</taxon>
    </lineage>
</organism>
<name>A0AAT9G8H1_9RICK</name>
<dbReference type="EMBL" id="AP029170">
    <property type="protein sequence ID" value="BFD46082.1"/>
    <property type="molecule type" value="Genomic_DNA"/>
</dbReference>
<sequence length="109" mass="12814">MIYDCKSAVNRLELKNIYGKSWDKLKPNEMSMIEDMYWNGGNKLVGKYTKFFKHMILYTESSRLKYLIQGLIEVRENSNKERIRGIQNRRNVQSEIGDSSKCSALVIRT</sequence>
<gene>
    <name evidence="1" type="ORF">DMENIID0002_07280</name>
</gene>